<evidence type="ECO:0000313" key="2">
    <source>
        <dbReference type="EMBL" id="CAG2248275.1"/>
    </source>
</evidence>
<dbReference type="EMBL" id="CAJPWZ010002931">
    <property type="protein sequence ID" value="CAG2248275.1"/>
    <property type="molecule type" value="Genomic_DNA"/>
</dbReference>
<evidence type="ECO:0000313" key="3">
    <source>
        <dbReference type="Proteomes" id="UP000683360"/>
    </source>
</evidence>
<comment type="caution">
    <text evidence="2">The sequence shown here is derived from an EMBL/GenBank/DDBJ whole genome shotgun (WGS) entry which is preliminary data.</text>
</comment>
<proteinExistence type="predicted"/>
<gene>
    <name evidence="2" type="ORF">MEDL_60142</name>
</gene>
<feature type="region of interest" description="Disordered" evidence="1">
    <location>
        <begin position="1"/>
        <end position="50"/>
    </location>
</feature>
<organism evidence="2 3">
    <name type="scientific">Mytilus edulis</name>
    <name type="common">Blue mussel</name>
    <dbReference type="NCBI Taxonomy" id="6550"/>
    <lineage>
        <taxon>Eukaryota</taxon>
        <taxon>Metazoa</taxon>
        <taxon>Spiralia</taxon>
        <taxon>Lophotrochozoa</taxon>
        <taxon>Mollusca</taxon>
        <taxon>Bivalvia</taxon>
        <taxon>Autobranchia</taxon>
        <taxon>Pteriomorphia</taxon>
        <taxon>Mytilida</taxon>
        <taxon>Mytiloidea</taxon>
        <taxon>Mytilidae</taxon>
        <taxon>Mytilinae</taxon>
        <taxon>Mytilus</taxon>
    </lineage>
</organism>
<dbReference type="OrthoDB" id="5985770at2759"/>
<dbReference type="AlphaFoldDB" id="A0A8S3V092"/>
<feature type="compositionally biased region" description="Basic and acidic residues" evidence="1">
    <location>
        <begin position="19"/>
        <end position="33"/>
    </location>
</feature>
<protein>
    <submittedName>
        <fullName evidence="2">Uncharacterized protein</fullName>
    </submittedName>
</protein>
<sequence length="339" mass="38808">MNELSDVSNEAKVTGFAGKSEESAEPGDVKTSKESLVQNDAKVPEPSLLTGEGGVSEITAVLGNTKPSYPYKELENILKHVNEIEMNGLDETIESIKDTYNTKDNVTAPYSKETQLYPRKELSSSNLYFIDCEYTLKVNIPPGSVYSAFCRDQMFEPKDREQYRWIFIPSSDRFDKNIKLDYRVYTYKENGKYIENKDVSVQSKHIRCPHYCFQKMESILKEQPSVVGICPRTYRPYVNVSYEFSNSAIKGVMLLNMSKITKENINFRPELRYMEDMIFSKECTNAGFEVCIWNAILFNDTYFSSTGANTPCQSPKVEMPTQNRGLSETKRELFKGDDL</sequence>
<evidence type="ECO:0000256" key="1">
    <source>
        <dbReference type="SAM" id="MobiDB-lite"/>
    </source>
</evidence>
<keyword evidence="3" id="KW-1185">Reference proteome</keyword>
<dbReference type="Proteomes" id="UP000683360">
    <property type="component" value="Unassembled WGS sequence"/>
</dbReference>
<reference evidence="2" key="1">
    <citation type="submission" date="2021-03" db="EMBL/GenBank/DDBJ databases">
        <authorList>
            <person name="Bekaert M."/>
        </authorList>
    </citation>
    <scope>NUCLEOTIDE SEQUENCE</scope>
</reference>
<accession>A0A8S3V092</accession>
<name>A0A8S3V092_MYTED</name>